<feature type="region of interest" description="Disordered" evidence="6">
    <location>
        <begin position="1"/>
        <end position="28"/>
    </location>
</feature>
<evidence type="ECO:0000256" key="6">
    <source>
        <dbReference type="SAM" id="MobiDB-lite"/>
    </source>
</evidence>
<dbReference type="GO" id="GO:0016926">
    <property type="term" value="P:protein desumoylation"/>
    <property type="evidence" value="ECO:0000318"/>
    <property type="project" value="GO_Central"/>
</dbReference>
<keyword evidence="9" id="KW-1185">Reference proteome</keyword>
<dbReference type="Proteomes" id="UP000019116">
    <property type="component" value="Chromosome 2A"/>
</dbReference>
<accession>A0A3B6ATF1</accession>
<reference evidence="8" key="2">
    <citation type="submission" date="2018-10" db="UniProtKB">
        <authorList>
            <consortium name="EnsemblPlants"/>
        </authorList>
    </citation>
    <scope>IDENTIFICATION</scope>
</reference>
<dbReference type="InterPro" id="IPR003653">
    <property type="entry name" value="Peptidase_C48_C"/>
</dbReference>
<evidence type="ECO:0000256" key="4">
    <source>
        <dbReference type="ARBA" id="ARBA00022801"/>
    </source>
</evidence>
<keyword evidence="4" id="KW-0378">Hydrolase</keyword>
<evidence type="ECO:0000256" key="3">
    <source>
        <dbReference type="ARBA" id="ARBA00022786"/>
    </source>
</evidence>
<dbReference type="AlphaFoldDB" id="A0A3B6ATF1"/>
<dbReference type="FunFam" id="3.40.395.10:FF:000005">
    <property type="entry name" value="Ubiquitin-like-specific protease ESD4"/>
    <property type="match status" value="1"/>
</dbReference>
<feature type="domain" description="Ubiquitin-like protease family profile" evidence="7">
    <location>
        <begin position="221"/>
        <end position="392"/>
    </location>
</feature>
<dbReference type="PANTHER" id="PTHR12606:SF103">
    <property type="entry name" value="OS04G0639700 PROTEIN"/>
    <property type="match status" value="1"/>
</dbReference>
<evidence type="ECO:0000259" key="7">
    <source>
        <dbReference type="PROSITE" id="PS50600"/>
    </source>
</evidence>
<dbReference type="OrthoDB" id="1939479at2759"/>
<evidence type="ECO:0000313" key="9">
    <source>
        <dbReference type="Proteomes" id="UP000019116"/>
    </source>
</evidence>
<reference evidence="8" key="1">
    <citation type="submission" date="2018-08" db="EMBL/GenBank/DDBJ databases">
        <authorList>
            <person name="Rossello M."/>
        </authorList>
    </citation>
    <scope>NUCLEOTIDE SEQUENCE [LARGE SCALE GENOMIC DNA]</scope>
    <source>
        <strain evidence="8">cv. Chinese Spring</strain>
    </source>
</reference>
<dbReference type="Gramene" id="TraesCS2A03G0233000.1">
    <property type="protein sequence ID" value="TraesCS2A03G0233000.1.CDS"/>
    <property type="gene ID" value="TraesCS2A03G0233000"/>
</dbReference>
<sequence>MPRAPATSAASHRRRGKRRIVGAHGTESLPRDRSHLLASRSFTLRFALAAPPNRRRKRRLGGARPPAPSPRRRRSSVVPPSRFLALRPFVLRYLLAAGASTPCRRRKASVVDMGHLLSRLLRESTDEGGSRVRKRRGKGLREVIDLSANRIQANKASASRRDIGDVSNITLEEVPDDSLEEDLSELFAPLTNEEESEVNNLLNGSAHRYKKIIVLHKSSNIEITKEKLWCLRPRGWLNDEVINLYLELLKERAEREPQRFLKCHFFNTFFYKKLACGKTGYDYQSVRRWTNPNKLGYRLADCEKIFIPVHRDVHWCLAIIDMKEETFHYLDSLGGKDSGVLRILARYIMDELKDKNNIEIDTSSWREVSVHIPLQHNGWDCGMFMLKFIDFYSRGLILSFSQEHMEYFRRRTAKEILRLRAD</sequence>
<evidence type="ECO:0000256" key="2">
    <source>
        <dbReference type="ARBA" id="ARBA00022670"/>
    </source>
</evidence>
<feature type="region of interest" description="Disordered" evidence="6">
    <location>
        <begin position="49"/>
        <end position="78"/>
    </location>
</feature>
<dbReference type="PROSITE" id="PS50600">
    <property type="entry name" value="ULP_PROTEASE"/>
    <property type="match status" value="1"/>
</dbReference>
<dbReference type="Pfam" id="PF02902">
    <property type="entry name" value="Peptidase_C48"/>
    <property type="match status" value="1"/>
</dbReference>
<dbReference type="EnsemblPlants" id="TraesCS2A02G112900.2">
    <property type="protein sequence ID" value="TraesCS2A02G112900.2"/>
    <property type="gene ID" value="TraesCS2A02G112900"/>
</dbReference>
<dbReference type="SMR" id="A0A3B6ATF1"/>
<keyword evidence="5" id="KW-0788">Thiol protease</keyword>
<feature type="compositionally biased region" description="Basic residues" evidence="6">
    <location>
        <begin position="11"/>
        <end position="21"/>
    </location>
</feature>
<gene>
    <name evidence="8" type="primary">LOC123187538</name>
</gene>
<dbReference type="Gramene" id="TraesCS2A02G112900.2">
    <property type="protein sequence ID" value="TraesCS2A02G112900.2"/>
    <property type="gene ID" value="TraesCS2A02G112900"/>
</dbReference>
<comment type="similarity">
    <text evidence="1">Belongs to the peptidase C48 family.</text>
</comment>
<dbReference type="SUPFAM" id="SSF54001">
    <property type="entry name" value="Cysteine proteinases"/>
    <property type="match status" value="1"/>
</dbReference>
<organism evidence="8">
    <name type="scientific">Triticum aestivum</name>
    <name type="common">Wheat</name>
    <dbReference type="NCBI Taxonomy" id="4565"/>
    <lineage>
        <taxon>Eukaryota</taxon>
        <taxon>Viridiplantae</taxon>
        <taxon>Streptophyta</taxon>
        <taxon>Embryophyta</taxon>
        <taxon>Tracheophyta</taxon>
        <taxon>Spermatophyta</taxon>
        <taxon>Magnoliopsida</taxon>
        <taxon>Liliopsida</taxon>
        <taxon>Poales</taxon>
        <taxon>Poaceae</taxon>
        <taxon>BOP clade</taxon>
        <taxon>Pooideae</taxon>
        <taxon>Triticodae</taxon>
        <taxon>Triticeae</taxon>
        <taxon>Triticinae</taxon>
        <taxon>Triticum</taxon>
    </lineage>
</organism>
<evidence type="ECO:0000256" key="5">
    <source>
        <dbReference type="ARBA" id="ARBA00022807"/>
    </source>
</evidence>
<proteinExistence type="inferred from homology"/>
<dbReference type="PANTHER" id="PTHR12606">
    <property type="entry name" value="SENTRIN/SUMO-SPECIFIC PROTEASE"/>
    <property type="match status" value="1"/>
</dbReference>
<dbReference type="GO" id="GO:0016929">
    <property type="term" value="F:deSUMOylase activity"/>
    <property type="evidence" value="ECO:0000318"/>
    <property type="project" value="GO_Central"/>
</dbReference>
<evidence type="ECO:0000313" key="8">
    <source>
        <dbReference type="EnsemblPlants" id="TraesCS2A02G112900.2"/>
    </source>
</evidence>
<keyword evidence="2" id="KW-0645">Protease</keyword>
<keyword evidence="3" id="KW-0833">Ubl conjugation pathway</keyword>
<dbReference type="InterPro" id="IPR038765">
    <property type="entry name" value="Papain-like_cys_pep_sf"/>
</dbReference>
<dbReference type="GO" id="GO:0005634">
    <property type="term" value="C:nucleus"/>
    <property type="evidence" value="ECO:0000318"/>
    <property type="project" value="GO_Central"/>
</dbReference>
<dbReference type="STRING" id="4565.A0A3B6ATF1"/>
<protein>
    <recommendedName>
        <fullName evidence="7">Ubiquitin-like protease family profile domain-containing protein</fullName>
    </recommendedName>
</protein>
<evidence type="ECO:0000256" key="1">
    <source>
        <dbReference type="ARBA" id="ARBA00005234"/>
    </source>
</evidence>
<name>A0A3B6ATF1_WHEAT</name>
<dbReference type="Gene3D" id="3.40.395.10">
    <property type="entry name" value="Adenoviral Proteinase, Chain A"/>
    <property type="match status" value="1"/>
</dbReference>
<dbReference type="GO" id="GO:0006508">
    <property type="term" value="P:proteolysis"/>
    <property type="evidence" value="ECO:0007669"/>
    <property type="project" value="UniProtKB-KW"/>
</dbReference>